<feature type="region of interest" description="Disordered" evidence="3">
    <location>
        <begin position="1666"/>
        <end position="1711"/>
    </location>
</feature>
<feature type="transmembrane region" description="Helical" evidence="4">
    <location>
        <begin position="144"/>
        <end position="161"/>
    </location>
</feature>
<dbReference type="InterPro" id="IPR001878">
    <property type="entry name" value="Znf_CCHC"/>
</dbReference>
<dbReference type="PROSITE" id="PS50103">
    <property type="entry name" value="ZF_C3H1"/>
    <property type="match status" value="1"/>
</dbReference>
<feature type="zinc finger region" description="C3H1-type" evidence="1">
    <location>
        <begin position="868"/>
        <end position="897"/>
    </location>
</feature>
<feature type="transmembrane region" description="Helical" evidence="4">
    <location>
        <begin position="242"/>
        <end position="260"/>
    </location>
</feature>
<dbReference type="Gene3D" id="3.30.420.10">
    <property type="entry name" value="Ribonuclease H-like superfamily/Ribonuclease H"/>
    <property type="match status" value="1"/>
</dbReference>
<evidence type="ECO:0000256" key="2">
    <source>
        <dbReference type="SAM" id="Coils"/>
    </source>
</evidence>
<evidence type="ECO:0000256" key="3">
    <source>
        <dbReference type="SAM" id="MobiDB-lite"/>
    </source>
</evidence>
<dbReference type="InterPro" id="IPR001584">
    <property type="entry name" value="Integrase_cat-core"/>
</dbReference>
<gene>
    <name evidence="8" type="primary">GIP</name>
    <name evidence="8" type="ORF">AK812_SmicGene5831</name>
</gene>
<dbReference type="PANTHER" id="PTHR11439:SF463">
    <property type="entry name" value="REVERSE TRANSCRIPTASE TY1_COPIA-TYPE DOMAIN-CONTAINING PROTEIN"/>
    <property type="match status" value="1"/>
</dbReference>
<sequence>MATSAPLLGKEGKKAAHSKASIFYGADEYLEELKKKYEHDHEIAALKNALPGEGDPNAAGVAQSSDKMLSVQKNNENRSLKTNRLFPTPNKPDPMPQNLAFLFTKITPDWEQMIYMWNVLTAIFFTQVLMVIGYCAALACFPDFWWTCTLCFGIPFAYIAIQNIYIDHDVMHGATFPVYEWQRFLTHPFADFFSLPWEEFVLEHNRHHASTVDLLIQGEFGWDPEEFHYALQQWAGPWGSNWYKYLLTVPFIPVIHFFGLNDTGSLFALEWWMHFPDEGAGWRFMFTVSFFARVGYSAAWMFITNFTHSLPWNEFLAQDPGRTWPVLHNVMAMVLGGKHRWNEMLFHDAARLSLRARVHHAFPNAVGTLSQRGRFHGWEKVHDAAAEVLHHGLWKPNGDEETQMQKTQKKRSLMMKLRRLEEFKRVYAAVALDLGQRAELCLLLFSLEEPSTFRINECVSASDSTAYGAVQARADIVSGVPAEQRVANSLSTSMDQMMENPNAGDMMLPVDGAAAATMMNGVVPQPHSAEPPYEGEPERNGSAGSEVDGEVFRVFTINGIQRMNVSPPEDLPPAGASVPPVQRQLEEYKAKQQSEVERLQQEIRVLKEERMFYNRVPMYQGSNNSFTNRVLVYLEEDLQPHYRVRMYQGSINIYLYRVPMYQEANHSFFSRVLVYQEGNNSFRSRVLVYQEGISSFLSRVLVYQEGISGFLSRVPVYLEGNNRFLSRVLVYQVGNLSNGKGHQAAMLKQMDKSGGEEKGLETIKPGQAVLPLLPEVNGDTACCDVMDWLEVINGPMSDLSDHSAVWWRKVTSEANRAYATWSLASPLEKLAVVPDVTGLEVMEPLVEVESYFKHLIAECEEGQKPGTPKGEVPCRFFGKTAKGCIRGNKCPFLHSWEGLDKKERCLNCGGKGHLAKECPVKKTPPSSSGNTPKNDKNNQGGTSSTATRTVRIDDKPEVNPLPASSGEATSAQADLKEVLVDVGKVLKAMQATTMKSLKVEPPQKGNERHSDEIAKEIQAAMLKKSEVSLGVQSEAVDSDEIAEEIQAAMLKKSEVSLGVQSEAVDSDEIAEEIQAAMLKKSEVSNGDIHLGRSLPEGSKEVSATPDGLLDSGASHPKRTATSVEYQEGCPVSVTLAGEDIRVLRQNNQGTILIDESQGPVQSIVPLGALIQDLGYTLNWGPKHLKLTHPVKGPIKVKINNNCPEVAASDALTMIRELEMSQVNQLNKHVETLKARLEVLKLEEKRDWPELMKEYLNNGKRGSLLKAILKCPFTKDLPSDVQSLMLEDFAWDDGSSYLRSLPLTRKKRKSLLNSDNWVVCLFMGESDNNDPFRMIPMSGKVVLEVDMARSKLWNFHAPMGVFRLLLWAAPKGKIADVVSSLPDRTWHAVQTPRRGPDACPLRTTRAPYGRKDLNQLQQQQVHSETACVAKQMLLWLLATMAGKGNVGFLMELHADPVAGAEGGQQFATLWKTEMWRAFKSVAGMANAAFNMGSHGHRATRPTVVATNYPAVVQLNGNYEGVDGCIPASLLTRAEVRKWSVAFKHLVMESSTDFHAGKWAEKDELVDLGVKLTKLTREQRQEWKNHLLNDHQAYRADCAVCINAQANGYQHRRRRHPHLYTLAMDVAGPFVTRGRDMEYDDYKYMLIASYRCPRDYLKVKGIKEEDRELYVPDDDEEDQGDDSADPLRLGEEEPGLGEEVESEVDGDEVPFGPKTLDEDAKELMEPIETSTVYLARPLRRRTTSAVLMASKEIMLQLRQSGLHVDSIHTDRAREFSSKAFKAWATDSELRHTKSAGADPSGNSTAELGVKWVKQRVRALLKAGKAEAKDWPMAMHHAVSSLWARCLPDTPWSMPPVAPFGSEVWFRAKTYKGTKEKKQEAADVRWKRGWYRGPAKDVSRGHLIQREDGGLVIAKGVKYNVKDPTEQLRDLLPPLTAEGLEVQEADLRYQTKKELKDEIEFTAKYLMANENYDLKEVLKLYNKLEELGDTDLRIGKKTAVTSWYTGAFVHGGCAGVRKNLINYPHTSKYLVKVAKQRAGGQPFSALGIARNATLGMHRDVRNWRDSKNMVVPLTTFTGGSLWVHDPGVEEEDSENRVLPNGQQARGRVKEMEMGKTVEFRPTEWHEVQPWEGDRVVLLMYTPRATKLSQGDVDMLVEFGFEVPLEARKCEQGEVEEDQIDPGGDLNLRALRANFEEEQMAFIEVEDEDIFDGIRDERGPQLKRLACSRACNEMTRILKKAEVQYTSGIEEILRKCEDENQVLDVTHSVSLQEVKGNLSAWRASALKEYGNLKDNKRAFDVCKRDQLPSGCRIVPCKGVYTVKPDKDNLYRRKTRFVACGNHVPEGQEGMDLFAAGLDATTLRTMLAYTKGKKWCYGTTDIRQAFVLAPWLGQAVALQPPSIAYELGIAEPGDYWLVRMSIYGLRESPALWSKYRNEQLQGARWKAEVEGKEEELRLIQLVTDDQVWKIVRVRGDQEPLGYIMVYVDDLLVNAQSSAMSSFYEWLAARWECDNLDVLQPGHPIRFLGMEMHMVEDGIELAQEGFVRELLRAHGHDGSRAKTQGPKDTMVLSLEEEQAIILAEPADLTGKETEVKMAQRRVGELLWLAGRTRPDIQYVTALLSSRITRCPEIVNKVGERMLSYLNETIHFRLRFEENKEPEETLRVYTDSSFAPSSGRSHGAAGVFVNNNPVAWRSSRQQLVTLSTAESELLEAVEGTVLASATSALLEELKGKRIYRQLEDEALKELQRLLALEPGSLSDEQGERLFSYGANGFDYECLFSGFLDSVAYEAEDEGGVFVKLVSSGCQETVVFLNSVTLKIPGPDEEELRGVLVQEPSVVSASGLHATLQTLSTGQQRQRLACARLGVSILDRHQVEAADLRVTSGGADTEARQLLLEVQGL</sequence>
<organism evidence="8 9">
    <name type="scientific">Symbiodinium microadriaticum</name>
    <name type="common">Dinoflagellate</name>
    <name type="synonym">Zooxanthella microadriatica</name>
    <dbReference type="NCBI Taxonomy" id="2951"/>
    <lineage>
        <taxon>Eukaryota</taxon>
        <taxon>Sar</taxon>
        <taxon>Alveolata</taxon>
        <taxon>Dinophyceae</taxon>
        <taxon>Suessiales</taxon>
        <taxon>Symbiodiniaceae</taxon>
        <taxon>Symbiodinium</taxon>
    </lineage>
</organism>
<feature type="compositionally biased region" description="Polar residues" evidence="3">
    <location>
        <begin position="924"/>
        <end position="948"/>
    </location>
</feature>
<dbReference type="InterPro" id="IPR000571">
    <property type="entry name" value="Znf_CCCH"/>
</dbReference>
<dbReference type="GO" id="GO:0008270">
    <property type="term" value="F:zinc ion binding"/>
    <property type="evidence" value="ECO:0007669"/>
    <property type="project" value="UniProtKB-KW"/>
</dbReference>
<evidence type="ECO:0000313" key="9">
    <source>
        <dbReference type="Proteomes" id="UP000186817"/>
    </source>
</evidence>
<protein>
    <submittedName>
        <fullName evidence="8">Copia protein</fullName>
    </submittedName>
</protein>
<keyword evidence="1" id="KW-0863">Zinc-finger</keyword>
<dbReference type="OrthoDB" id="122467at2759"/>
<name>A0A1Q9ESL8_SYMMI</name>
<feature type="transmembrane region" description="Helical" evidence="4">
    <location>
        <begin position="115"/>
        <end position="138"/>
    </location>
</feature>
<evidence type="ECO:0000259" key="7">
    <source>
        <dbReference type="PROSITE" id="PS50994"/>
    </source>
</evidence>
<feature type="domain" description="C3H1-type" evidence="5">
    <location>
        <begin position="868"/>
        <end position="897"/>
    </location>
</feature>
<feature type="compositionally biased region" description="Acidic residues" evidence="3">
    <location>
        <begin position="1690"/>
        <end position="1706"/>
    </location>
</feature>
<evidence type="ECO:0000256" key="1">
    <source>
        <dbReference type="PROSITE-ProRule" id="PRU00723"/>
    </source>
</evidence>
<feature type="region of interest" description="Disordered" evidence="3">
    <location>
        <begin position="523"/>
        <end position="545"/>
    </location>
</feature>
<dbReference type="SUPFAM" id="SSF53098">
    <property type="entry name" value="Ribonuclease H-like"/>
    <property type="match status" value="1"/>
</dbReference>
<accession>A0A1Q9ESL8</accession>
<reference evidence="8 9" key="1">
    <citation type="submission" date="2016-02" db="EMBL/GenBank/DDBJ databases">
        <title>Genome analysis of coral dinoflagellate symbionts highlights evolutionary adaptations to a symbiotic lifestyle.</title>
        <authorList>
            <person name="Aranda M."/>
            <person name="Li Y."/>
            <person name="Liew Y.J."/>
            <person name="Baumgarten S."/>
            <person name="Simakov O."/>
            <person name="Wilson M."/>
            <person name="Piel J."/>
            <person name="Ashoor H."/>
            <person name="Bougouffa S."/>
            <person name="Bajic V.B."/>
            <person name="Ryu T."/>
            <person name="Ravasi T."/>
            <person name="Bayer T."/>
            <person name="Micklem G."/>
            <person name="Kim H."/>
            <person name="Bhak J."/>
            <person name="Lajeunesse T.C."/>
            <person name="Voolstra C.R."/>
        </authorList>
    </citation>
    <scope>NUCLEOTIDE SEQUENCE [LARGE SCALE GENOMIC DNA]</scope>
    <source>
        <strain evidence="8 9">CCMP2467</strain>
    </source>
</reference>
<dbReference type="GO" id="GO:0015074">
    <property type="term" value="P:DNA integration"/>
    <property type="evidence" value="ECO:0007669"/>
    <property type="project" value="InterPro"/>
</dbReference>
<evidence type="ECO:0000313" key="8">
    <source>
        <dbReference type="EMBL" id="OLQ10423.1"/>
    </source>
</evidence>
<dbReference type="Pfam" id="PF07727">
    <property type="entry name" value="RVT_2"/>
    <property type="match status" value="1"/>
</dbReference>
<feature type="domain" description="CCHC-type" evidence="6">
    <location>
        <begin position="904"/>
        <end position="919"/>
    </location>
</feature>
<dbReference type="Gene3D" id="4.10.60.10">
    <property type="entry name" value="Zinc finger, CCHC-type"/>
    <property type="match status" value="1"/>
</dbReference>
<comment type="caution">
    <text evidence="8">The sequence shown here is derived from an EMBL/GenBank/DDBJ whole genome shotgun (WGS) entry which is preliminary data.</text>
</comment>
<feature type="region of interest" description="Disordered" evidence="3">
    <location>
        <begin position="1089"/>
        <end position="1123"/>
    </location>
</feature>
<evidence type="ECO:0000259" key="6">
    <source>
        <dbReference type="PROSITE" id="PS50158"/>
    </source>
</evidence>
<proteinExistence type="predicted"/>
<feature type="transmembrane region" description="Helical" evidence="4">
    <location>
        <begin position="280"/>
        <end position="303"/>
    </location>
</feature>
<feature type="region of interest" description="Disordered" evidence="3">
    <location>
        <begin position="916"/>
        <end position="971"/>
    </location>
</feature>
<dbReference type="InterPro" id="IPR013103">
    <property type="entry name" value="RVT_2"/>
</dbReference>
<keyword evidence="9" id="KW-1185">Reference proteome</keyword>
<keyword evidence="2" id="KW-0175">Coiled coil</keyword>
<feature type="coiled-coil region" evidence="2">
    <location>
        <begin position="582"/>
        <end position="616"/>
    </location>
</feature>
<dbReference type="PANTHER" id="PTHR11439">
    <property type="entry name" value="GAG-POL-RELATED RETROTRANSPOSON"/>
    <property type="match status" value="1"/>
</dbReference>
<dbReference type="EMBL" id="LSRX01000078">
    <property type="protein sequence ID" value="OLQ10423.1"/>
    <property type="molecule type" value="Genomic_DNA"/>
</dbReference>
<dbReference type="PROSITE" id="PS50158">
    <property type="entry name" value="ZF_CCHC"/>
    <property type="match status" value="1"/>
</dbReference>
<feature type="domain" description="Integrase catalytic" evidence="7">
    <location>
        <begin position="1688"/>
        <end position="1860"/>
    </location>
</feature>
<keyword evidence="4" id="KW-1133">Transmembrane helix</keyword>
<keyword evidence="1" id="KW-0862">Zinc</keyword>
<dbReference type="InterPro" id="IPR043502">
    <property type="entry name" value="DNA/RNA_pol_sf"/>
</dbReference>
<dbReference type="Proteomes" id="UP000186817">
    <property type="component" value="Unassembled WGS sequence"/>
</dbReference>
<evidence type="ECO:0000256" key="4">
    <source>
        <dbReference type="SAM" id="Phobius"/>
    </source>
</evidence>
<dbReference type="InterPro" id="IPR036397">
    <property type="entry name" value="RNaseH_sf"/>
</dbReference>
<evidence type="ECO:0000259" key="5">
    <source>
        <dbReference type="PROSITE" id="PS50103"/>
    </source>
</evidence>
<dbReference type="InterPro" id="IPR012337">
    <property type="entry name" value="RNaseH-like_sf"/>
</dbReference>
<dbReference type="GO" id="GO:0003676">
    <property type="term" value="F:nucleic acid binding"/>
    <property type="evidence" value="ECO:0007669"/>
    <property type="project" value="InterPro"/>
</dbReference>
<keyword evidence="4" id="KW-0472">Membrane</keyword>
<keyword evidence="4" id="KW-0812">Transmembrane</keyword>
<dbReference type="SUPFAM" id="SSF56672">
    <property type="entry name" value="DNA/RNA polymerases"/>
    <property type="match status" value="1"/>
</dbReference>
<keyword evidence="1" id="KW-0479">Metal-binding</keyword>
<dbReference type="PROSITE" id="PS50994">
    <property type="entry name" value="INTEGRASE"/>
    <property type="match status" value="1"/>
</dbReference>
<dbReference type="SMART" id="SM00343">
    <property type="entry name" value="ZnF_C2HC"/>
    <property type="match status" value="1"/>
</dbReference>
<feature type="compositionally biased region" description="Acidic residues" evidence="3">
    <location>
        <begin position="1669"/>
        <end position="1682"/>
    </location>
</feature>